<reference evidence="1" key="1">
    <citation type="submission" date="2019-11" db="EMBL/GenBank/DDBJ databases">
        <title>Nori genome reveals adaptations in red seaweeds to the harsh intertidal environment.</title>
        <authorList>
            <person name="Wang D."/>
            <person name="Mao Y."/>
        </authorList>
    </citation>
    <scope>NUCLEOTIDE SEQUENCE</scope>
    <source>
        <tissue evidence="1">Gametophyte</tissue>
    </source>
</reference>
<name>A0ACC3BSU6_PYRYE</name>
<protein>
    <submittedName>
        <fullName evidence="1">Uncharacterized protein</fullName>
    </submittedName>
</protein>
<proteinExistence type="predicted"/>
<gene>
    <name evidence="1" type="ORF">I4F81_003690</name>
</gene>
<accession>A0ACC3BSU6</accession>
<keyword evidence="2" id="KW-1185">Reference proteome</keyword>
<organism evidence="1 2">
    <name type="scientific">Pyropia yezoensis</name>
    <name type="common">Susabi-nori</name>
    <name type="synonym">Porphyra yezoensis</name>
    <dbReference type="NCBI Taxonomy" id="2788"/>
    <lineage>
        <taxon>Eukaryota</taxon>
        <taxon>Rhodophyta</taxon>
        <taxon>Bangiophyceae</taxon>
        <taxon>Bangiales</taxon>
        <taxon>Bangiaceae</taxon>
        <taxon>Pyropia</taxon>
    </lineage>
</organism>
<dbReference type="Proteomes" id="UP000798662">
    <property type="component" value="Chromosome 1"/>
</dbReference>
<comment type="caution">
    <text evidence="1">The sequence shown here is derived from an EMBL/GenBank/DDBJ whole genome shotgun (WGS) entry which is preliminary data.</text>
</comment>
<sequence length="442" mass="48189">MDEARVQDVRKNPQRRTSLKVDDFVLLGGSSRIPGFRRLLQERFPSAKISARLDADEAVALGAADHVWSLSTKEAGSGRTGRLLLLDVTPLSLGVEVGHNHALERVIERNAALPAKFTKQFTTQDRTPGRQRVIRFKVFEGDAAFSHDARLLGIFTIRDLVWPLDGLPNVRVTFQVDVSGVLNVTAKDMCADPAAPVALLTIDNTLRKTDEEATARMLAAADGFRADAASRRKWENERDQLYEFCDAIVKRTEKADASVTTRVSEEDKDTLSSLAVKCKEWVKDARPRTVLLDDMARRKAEVREKVVELMEKAKNVQAAAAAAKALGGAPVKRPRETSADKDVTNSGGEKASDGAGVKRPQETSADKDITNSGDGVEDKGEAHGDNPLYRAFSVEFGRRGAVVGAAQTVPELKHKHQHVRGGSTAVYKQAKADYPETDGATA</sequence>
<evidence type="ECO:0000313" key="2">
    <source>
        <dbReference type="Proteomes" id="UP000798662"/>
    </source>
</evidence>
<dbReference type="EMBL" id="CM020618">
    <property type="protein sequence ID" value="KAK1861106.1"/>
    <property type="molecule type" value="Genomic_DNA"/>
</dbReference>
<evidence type="ECO:0000313" key="1">
    <source>
        <dbReference type="EMBL" id="KAK1861106.1"/>
    </source>
</evidence>